<protein>
    <submittedName>
        <fullName evidence="2">SMI1/KNR4 family protein</fullName>
    </submittedName>
</protein>
<reference evidence="2 3" key="1">
    <citation type="submission" date="2020-08" db="EMBL/GenBank/DDBJ databases">
        <title>A Genomic Blueprint of the Chicken Gut Microbiome.</title>
        <authorList>
            <person name="Gilroy R."/>
            <person name="Ravi A."/>
            <person name="Getino M."/>
            <person name="Pursley I."/>
            <person name="Horton D.L."/>
            <person name="Alikhan N.-F."/>
            <person name="Baker D."/>
            <person name="Gharbi K."/>
            <person name="Hall N."/>
            <person name="Watson M."/>
            <person name="Adriaenssens E.M."/>
            <person name="Foster-Nyarko E."/>
            <person name="Jarju S."/>
            <person name="Secka A."/>
            <person name="Antonio M."/>
            <person name="Oren A."/>
            <person name="Chaudhuri R."/>
            <person name="La Ragione R.M."/>
            <person name="Hildebrand F."/>
            <person name="Pallen M.J."/>
        </authorList>
    </citation>
    <scope>NUCLEOTIDE SEQUENCE [LARGE SCALE GENOMIC DNA]</scope>
    <source>
        <strain evidence="2 3">Sa3CVN1</strain>
    </source>
</reference>
<dbReference type="InterPro" id="IPR018958">
    <property type="entry name" value="Knr4/Smi1-like_dom"/>
</dbReference>
<dbReference type="Proteomes" id="UP000627781">
    <property type="component" value="Unassembled WGS sequence"/>
</dbReference>
<keyword evidence="3" id="KW-1185">Reference proteome</keyword>
<sequence>MSKKYIEFIKWAKDNNWNVIDKTEYSLMLEDKILSRYKEIPTEYLEFLKMVKQLISPSEKTRFICENEYNNKSDIAFRWDEFEALSLEVAKDDEEWKMEITSWWNKHLPIVMSVNGGYSFYAIDLYNDKGSIVKGYEPEFEEVEKVANNIEEFFNLIMLNEIDIQ</sequence>
<proteinExistence type="predicted"/>
<gene>
    <name evidence="2" type="ORF">H9661_09170</name>
</gene>
<evidence type="ECO:0000259" key="1">
    <source>
        <dbReference type="Pfam" id="PF09346"/>
    </source>
</evidence>
<dbReference type="Pfam" id="PF09346">
    <property type="entry name" value="SMI1_KNR4"/>
    <property type="match status" value="1"/>
</dbReference>
<name>A0ABR8PTM3_9CLOT</name>
<feature type="domain" description="Knr4/Smi1-like" evidence="1">
    <location>
        <begin position="40"/>
        <end position="155"/>
    </location>
</feature>
<dbReference type="SUPFAM" id="SSF160631">
    <property type="entry name" value="SMI1/KNR4-like"/>
    <property type="match status" value="1"/>
</dbReference>
<comment type="caution">
    <text evidence="2">The sequence shown here is derived from an EMBL/GenBank/DDBJ whole genome shotgun (WGS) entry which is preliminary data.</text>
</comment>
<evidence type="ECO:0000313" key="2">
    <source>
        <dbReference type="EMBL" id="MBD7911525.1"/>
    </source>
</evidence>
<evidence type="ECO:0000313" key="3">
    <source>
        <dbReference type="Proteomes" id="UP000627781"/>
    </source>
</evidence>
<dbReference type="Gene3D" id="3.40.1580.10">
    <property type="entry name" value="SMI1/KNR4-like"/>
    <property type="match status" value="1"/>
</dbReference>
<dbReference type="RefSeq" id="WP_191768396.1">
    <property type="nucleotide sequence ID" value="NZ_JACSRA010000011.1"/>
</dbReference>
<dbReference type="InterPro" id="IPR037883">
    <property type="entry name" value="Knr4/Smi1-like_sf"/>
</dbReference>
<organism evidence="2 3">
    <name type="scientific">Clostridium cibarium</name>
    <dbReference type="NCBI Taxonomy" id="2762247"/>
    <lineage>
        <taxon>Bacteria</taxon>
        <taxon>Bacillati</taxon>
        <taxon>Bacillota</taxon>
        <taxon>Clostridia</taxon>
        <taxon>Eubacteriales</taxon>
        <taxon>Clostridiaceae</taxon>
        <taxon>Clostridium</taxon>
    </lineage>
</organism>
<dbReference type="EMBL" id="JACSRA010000011">
    <property type="protein sequence ID" value="MBD7911525.1"/>
    <property type="molecule type" value="Genomic_DNA"/>
</dbReference>
<accession>A0ABR8PTM3</accession>